<dbReference type="RefSeq" id="WP_171218059.1">
    <property type="nucleotide sequence ID" value="NZ_JABEPP010000002.1"/>
</dbReference>
<gene>
    <name evidence="2" type="ORF">HJG44_09430</name>
</gene>
<dbReference type="Proteomes" id="UP000564885">
    <property type="component" value="Unassembled WGS sequence"/>
</dbReference>
<feature type="transmembrane region" description="Helical" evidence="1">
    <location>
        <begin position="6"/>
        <end position="29"/>
    </location>
</feature>
<evidence type="ECO:0000256" key="1">
    <source>
        <dbReference type="SAM" id="Phobius"/>
    </source>
</evidence>
<sequence>MRTTGIVLWLMILLVFVPIGAAHGIALFLEKGDHPEIASVEDAGSQRVVTR</sequence>
<dbReference type="EMBL" id="JABEPP010000002">
    <property type="protein sequence ID" value="NNM72603.1"/>
    <property type="molecule type" value="Genomic_DNA"/>
</dbReference>
<proteinExistence type="predicted"/>
<keyword evidence="1" id="KW-0812">Transmembrane</keyword>
<reference evidence="2 3" key="1">
    <citation type="submission" date="2020-04" db="EMBL/GenBank/DDBJ databases">
        <title>Enterovirga sp. isolate from soil.</title>
        <authorList>
            <person name="Chea S."/>
            <person name="Kim D.-U."/>
        </authorList>
    </citation>
    <scope>NUCLEOTIDE SEQUENCE [LARGE SCALE GENOMIC DNA]</scope>
    <source>
        <strain evidence="2 3">DB1703</strain>
    </source>
</reference>
<comment type="caution">
    <text evidence="2">The sequence shown here is derived from an EMBL/GenBank/DDBJ whole genome shotgun (WGS) entry which is preliminary data.</text>
</comment>
<name>A0A849IFC8_9HYPH</name>
<accession>A0A849IFC8</accession>
<keyword evidence="1" id="KW-0472">Membrane</keyword>
<keyword evidence="3" id="KW-1185">Reference proteome</keyword>
<organism evidence="2 3">
    <name type="scientific">Enterovirga aerilata</name>
    <dbReference type="NCBI Taxonomy" id="2730920"/>
    <lineage>
        <taxon>Bacteria</taxon>
        <taxon>Pseudomonadati</taxon>
        <taxon>Pseudomonadota</taxon>
        <taxon>Alphaproteobacteria</taxon>
        <taxon>Hyphomicrobiales</taxon>
        <taxon>Methylobacteriaceae</taxon>
        <taxon>Enterovirga</taxon>
    </lineage>
</organism>
<evidence type="ECO:0000313" key="2">
    <source>
        <dbReference type="EMBL" id="NNM72603.1"/>
    </source>
</evidence>
<keyword evidence="1" id="KW-1133">Transmembrane helix</keyword>
<evidence type="ECO:0000313" key="3">
    <source>
        <dbReference type="Proteomes" id="UP000564885"/>
    </source>
</evidence>
<protein>
    <submittedName>
        <fullName evidence="2">Uncharacterized protein</fullName>
    </submittedName>
</protein>
<dbReference type="AlphaFoldDB" id="A0A849IFC8"/>